<sequence length="571" mass="63500">MQCRSLTGFQISSAGIIRLPRFEVAMARSEANSKPVLAAEDVHIVTVYGRIYCLQFDRVAMLLHSYRFYRDAVIQQGSLPIYSERIAVSIVDSVLLVHQVEAKVVIIYDIFAESRAPISAPLPLLLRGSPRAAYLSSQSTGRIGESLETTVLSETEAVIYGDGWTFLVPDLICDVANGLLWKIHLDLEAISASSSEVPYVLEFLQRRKLEANKAKQLCLTIVRTSILERRPVPLVSRAIDVLVTSYSQSIKTGSYYKRMKVENTSVSNTNNSNTTVRDATNPADAFGKYSMHETMSSVENETTNKARYSNTADNLSIETQKMEALNLDPSSGKTDGASFMKAEASVAELHSSSAHSQIVGQGDVPLNTNVSEVQESQSTSAAVSPEDLYSSVFALVEEEMAGDASYLVAIIVEFLRRAYLEKLKVLPNIHVLTVQLLARCERYVELGFFIMNKILEPSKEVALQLLESGRQNFQTRKLGLDMLRQLSLHHDYVLLLVQEGYYLEALRYARKNKVNSVRPSLFLEAAYASNDTQHVAAVLRFFSDFIPGFKSTSDYNNYIHILGEMHSSAVA</sequence>
<keyword evidence="2" id="KW-1185">Reference proteome</keyword>
<evidence type="ECO:0000313" key="1">
    <source>
        <dbReference type="EMBL" id="KAI5671651.1"/>
    </source>
</evidence>
<reference evidence="2" key="1">
    <citation type="journal article" date="2023" name="Nat. Plants">
        <title>Single-cell RNA sequencing provides a high-resolution roadmap for understanding the multicellular compartmentation of specialized metabolism.</title>
        <authorList>
            <person name="Sun S."/>
            <person name="Shen X."/>
            <person name="Li Y."/>
            <person name="Li Y."/>
            <person name="Wang S."/>
            <person name="Li R."/>
            <person name="Zhang H."/>
            <person name="Shen G."/>
            <person name="Guo B."/>
            <person name="Wei J."/>
            <person name="Xu J."/>
            <person name="St-Pierre B."/>
            <person name="Chen S."/>
            <person name="Sun C."/>
        </authorList>
    </citation>
    <scope>NUCLEOTIDE SEQUENCE [LARGE SCALE GENOMIC DNA]</scope>
</reference>
<protein>
    <submittedName>
        <fullName evidence="1">Uncharacterized protein</fullName>
    </submittedName>
</protein>
<accession>A0ACC0BGB2</accession>
<name>A0ACC0BGB2_CATRO</name>
<comment type="caution">
    <text evidence="1">The sequence shown here is derived from an EMBL/GenBank/DDBJ whole genome shotgun (WGS) entry which is preliminary data.</text>
</comment>
<evidence type="ECO:0000313" key="2">
    <source>
        <dbReference type="Proteomes" id="UP001060085"/>
    </source>
</evidence>
<gene>
    <name evidence="1" type="ORF">M9H77_12015</name>
</gene>
<proteinExistence type="predicted"/>
<dbReference type="Proteomes" id="UP001060085">
    <property type="component" value="Linkage Group LG03"/>
</dbReference>
<dbReference type="EMBL" id="CM044703">
    <property type="protein sequence ID" value="KAI5671651.1"/>
    <property type="molecule type" value="Genomic_DNA"/>
</dbReference>
<organism evidence="1 2">
    <name type="scientific">Catharanthus roseus</name>
    <name type="common">Madagascar periwinkle</name>
    <name type="synonym">Vinca rosea</name>
    <dbReference type="NCBI Taxonomy" id="4058"/>
    <lineage>
        <taxon>Eukaryota</taxon>
        <taxon>Viridiplantae</taxon>
        <taxon>Streptophyta</taxon>
        <taxon>Embryophyta</taxon>
        <taxon>Tracheophyta</taxon>
        <taxon>Spermatophyta</taxon>
        <taxon>Magnoliopsida</taxon>
        <taxon>eudicotyledons</taxon>
        <taxon>Gunneridae</taxon>
        <taxon>Pentapetalae</taxon>
        <taxon>asterids</taxon>
        <taxon>lamiids</taxon>
        <taxon>Gentianales</taxon>
        <taxon>Apocynaceae</taxon>
        <taxon>Rauvolfioideae</taxon>
        <taxon>Vinceae</taxon>
        <taxon>Catharanthinae</taxon>
        <taxon>Catharanthus</taxon>
    </lineage>
</organism>